<dbReference type="InterPro" id="IPR058627">
    <property type="entry name" value="MdtA-like_C"/>
</dbReference>
<evidence type="ECO:0000313" key="8">
    <source>
        <dbReference type="EMBL" id="SIO50206.1"/>
    </source>
</evidence>
<dbReference type="GO" id="GO:0015562">
    <property type="term" value="F:efflux transmembrane transporter activity"/>
    <property type="evidence" value="ECO:0007669"/>
    <property type="project" value="TreeGrafter"/>
</dbReference>
<dbReference type="EMBL" id="FSRA01000002">
    <property type="protein sequence ID" value="SIO50206.1"/>
    <property type="molecule type" value="Genomic_DNA"/>
</dbReference>
<dbReference type="GO" id="GO:1990281">
    <property type="term" value="C:efflux pump complex"/>
    <property type="evidence" value="ECO:0007669"/>
    <property type="project" value="TreeGrafter"/>
</dbReference>
<evidence type="ECO:0000259" key="6">
    <source>
        <dbReference type="Pfam" id="PF25917"/>
    </source>
</evidence>
<evidence type="ECO:0000256" key="1">
    <source>
        <dbReference type="ARBA" id="ARBA00004196"/>
    </source>
</evidence>
<name>A0A1N6K1J9_9BACT</name>
<protein>
    <submittedName>
        <fullName evidence="8">RND family efflux transporter, MFP subunit</fullName>
    </submittedName>
</protein>
<dbReference type="InterPro" id="IPR058625">
    <property type="entry name" value="MdtA-like_BSH"/>
</dbReference>
<organism evidence="8 9">
    <name type="scientific">Chitinophaga niabensis</name>
    <dbReference type="NCBI Taxonomy" id="536979"/>
    <lineage>
        <taxon>Bacteria</taxon>
        <taxon>Pseudomonadati</taxon>
        <taxon>Bacteroidota</taxon>
        <taxon>Chitinophagia</taxon>
        <taxon>Chitinophagales</taxon>
        <taxon>Chitinophagaceae</taxon>
        <taxon>Chitinophaga</taxon>
    </lineage>
</organism>
<evidence type="ECO:0000256" key="4">
    <source>
        <dbReference type="SAM" id="Coils"/>
    </source>
</evidence>
<dbReference type="SUPFAM" id="SSF111369">
    <property type="entry name" value="HlyD-like secretion proteins"/>
    <property type="match status" value="1"/>
</dbReference>
<dbReference type="OrthoDB" id="9806939at2"/>
<reference evidence="8 9" key="1">
    <citation type="submission" date="2016-11" db="EMBL/GenBank/DDBJ databases">
        <authorList>
            <person name="Jaros S."/>
            <person name="Januszkiewicz K."/>
            <person name="Wedrychowicz H."/>
        </authorList>
    </citation>
    <scope>NUCLEOTIDE SEQUENCE [LARGE SCALE GENOMIC DNA]</scope>
    <source>
        <strain evidence="8 9">DSM 24787</strain>
    </source>
</reference>
<dbReference type="PROSITE" id="PS51257">
    <property type="entry name" value="PROKAR_LIPOPROTEIN"/>
    <property type="match status" value="1"/>
</dbReference>
<feature type="domain" description="Multidrug resistance protein MdtA-like barrel-sandwich hybrid" evidence="6">
    <location>
        <begin position="87"/>
        <end position="213"/>
    </location>
</feature>
<dbReference type="PANTHER" id="PTHR30469">
    <property type="entry name" value="MULTIDRUG RESISTANCE PROTEIN MDTA"/>
    <property type="match status" value="1"/>
</dbReference>
<feature type="coiled-coil region" evidence="4">
    <location>
        <begin position="127"/>
        <end position="185"/>
    </location>
</feature>
<dbReference type="Gene3D" id="1.10.287.470">
    <property type="entry name" value="Helix hairpin bin"/>
    <property type="match status" value="1"/>
</dbReference>
<dbReference type="PANTHER" id="PTHR30469:SF15">
    <property type="entry name" value="HLYD FAMILY OF SECRETION PROTEINS"/>
    <property type="match status" value="1"/>
</dbReference>
<dbReference type="Gene3D" id="2.40.50.100">
    <property type="match status" value="1"/>
</dbReference>
<comment type="similarity">
    <text evidence="2">Belongs to the membrane fusion protein (MFP) (TC 8.A.1) family.</text>
</comment>
<keyword evidence="3" id="KW-0813">Transport</keyword>
<accession>A0A1N6K1J9</accession>
<dbReference type="Gene3D" id="2.40.30.170">
    <property type="match status" value="1"/>
</dbReference>
<gene>
    <name evidence="8" type="ORF">SAMN04488055_4858</name>
</gene>
<dbReference type="Proteomes" id="UP000185003">
    <property type="component" value="Unassembled WGS sequence"/>
</dbReference>
<dbReference type="AlphaFoldDB" id="A0A1N6K1J9"/>
<keyword evidence="9" id="KW-1185">Reference proteome</keyword>
<evidence type="ECO:0000256" key="2">
    <source>
        <dbReference type="ARBA" id="ARBA00009477"/>
    </source>
</evidence>
<dbReference type="Pfam" id="PF25967">
    <property type="entry name" value="RND-MFP_C"/>
    <property type="match status" value="1"/>
</dbReference>
<dbReference type="RefSeq" id="WP_074242147.1">
    <property type="nucleotide sequence ID" value="NZ_FSRA01000002.1"/>
</dbReference>
<dbReference type="InterPro" id="IPR006143">
    <property type="entry name" value="RND_pump_MFP"/>
</dbReference>
<dbReference type="NCBIfam" id="TIGR01730">
    <property type="entry name" value="RND_mfp"/>
    <property type="match status" value="1"/>
</dbReference>
<feature type="domain" description="Multidrug resistance protein MdtA-like C-terminal permuted SH3" evidence="7">
    <location>
        <begin position="297"/>
        <end position="359"/>
    </location>
</feature>
<keyword evidence="4" id="KW-0175">Coiled coil</keyword>
<keyword evidence="5" id="KW-0732">Signal</keyword>
<feature type="signal peptide" evidence="5">
    <location>
        <begin position="1"/>
        <end position="19"/>
    </location>
</feature>
<feature type="chain" id="PRO_5012003382" evidence="5">
    <location>
        <begin position="20"/>
        <end position="369"/>
    </location>
</feature>
<evidence type="ECO:0000313" key="9">
    <source>
        <dbReference type="Proteomes" id="UP000185003"/>
    </source>
</evidence>
<dbReference type="Pfam" id="PF25917">
    <property type="entry name" value="BSH_RND"/>
    <property type="match status" value="1"/>
</dbReference>
<dbReference type="Gene3D" id="2.40.420.20">
    <property type="match status" value="1"/>
</dbReference>
<evidence type="ECO:0000259" key="7">
    <source>
        <dbReference type="Pfam" id="PF25967"/>
    </source>
</evidence>
<evidence type="ECO:0000256" key="5">
    <source>
        <dbReference type="SAM" id="SignalP"/>
    </source>
</evidence>
<comment type="subcellular location">
    <subcellularLocation>
        <location evidence="1">Cell envelope</location>
    </subcellularLocation>
</comment>
<evidence type="ECO:0000256" key="3">
    <source>
        <dbReference type="ARBA" id="ARBA00022448"/>
    </source>
</evidence>
<dbReference type="STRING" id="536979.SAMN04488055_4858"/>
<proteinExistence type="inferred from homology"/>
<sequence length="369" mass="39861">MTKRYFVLPLITVILAACGGGGGNKAEELQKLKQEKSALDAKISALEKELKTGDSSVKMKTVTVAALENTTFEHYIDIQGSVDAKENVDATAQVPGTIRAIYVKEGQAVSKGQALAQVDDQVLRSSLAELQTRLDLAKVLYEKQENLWKQQIGSEVQFLTAKNQKEALERNLATMKDQLAQARIVAPISGTVDAVIAKVGDNAAPGVPAFRIVNGNNLRVVANVAESFAGKVKTGAEVLLTFPDINKEQRTRIGFASKTIDPVSRSIRVEVPLKSTADLNPNMIAQLRIIDYKAPSAVVVPVSVIQYSLGKPYVLTVKGSGDKLQAVRNNIEIGRTYNDKAEIKSGLQAGDRIITSGFQGVNDNDFVKL</sequence>